<evidence type="ECO:0000256" key="1">
    <source>
        <dbReference type="ARBA" id="ARBA00004141"/>
    </source>
</evidence>
<keyword evidence="6" id="KW-0808">Transferase</keyword>
<evidence type="ECO:0000259" key="19">
    <source>
        <dbReference type="PROSITE" id="PS50865"/>
    </source>
</evidence>
<keyword evidence="4" id="KW-0150">Chloroplast</keyword>
<evidence type="ECO:0000256" key="16">
    <source>
        <dbReference type="ARBA" id="ARBA00039024"/>
    </source>
</evidence>
<evidence type="ECO:0000256" key="5">
    <source>
        <dbReference type="ARBA" id="ARBA00022640"/>
    </source>
</evidence>
<keyword evidence="7" id="KW-0812">Transmembrane</keyword>
<sequence>MLQQIRPLSEREAQKLTRGSIVRLRGIESPALRRFNARRAKVTAKLPDGSFKVRVLSEGTARGEREGTEGQTEERHVLTLPLENVRGCPISRVLFKAKHSPDGQNLDGTCANPVCSAAPTVTEGQLATRWAEENLKRCSGCQHAQYCSAACQKLHWKGGHKKECGLLKAWKGGE</sequence>
<keyword evidence="11" id="KW-0862">Zinc</keyword>
<evidence type="ECO:0000256" key="15">
    <source>
        <dbReference type="ARBA" id="ARBA00024015"/>
    </source>
</evidence>
<name>A0A0G4FPA5_9ALVE</name>
<dbReference type="InterPro" id="IPR002893">
    <property type="entry name" value="Znf_MYND"/>
</dbReference>
<dbReference type="PROSITE" id="PS50865">
    <property type="entry name" value="ZF_MYND_2"/>
    <property type="match status" value="1"/>
</dbReference>
<dbReference type="AlphaFoldDB" id="A0A0G4FPA5"/>
<protein>
    <recommendedName>
        <fullName evidence="16">phytol kinase</fullName>
        <ecNumber evidence="16">2.7.1.182</ecNumber>
    </recommendedName>
</protein>
<feature type="domain" description="MYND-type" evidence="19">
    <location>
        <begin position="112"/>
        <end position="164"/>
    </location>
</feature>
<evidence type="ECO:0000256" key="4">
    <source>
        <dbReference type="ARBA" id="ARBA00022528"/>
    </source>
</evidence>
<evidence type="ECO:0000256" key="3">
    <source>
        <dbReference type="ARBA" id="ARBA00010794"/>
    </source>
</evidence>
<evidence type="ECO:0000256" key="18">
    <source>
        <dbReference type="PROSITE-ProRule" id="PRU00134"/>
    </source>
</evidence>
<dbReference type="GO" id="GO:0016020">
    <property type="term" value="C:membrane"/>
    <property type="evidence" value="ECO:0007669"/>
    <property type="project" value="UniProtKB-SubCell"/>
</dbReference>
<accession>A0A0G4FPA5</accession>
<dbReference type="GO" id="GO:0009507">
    <property type="term" value="C:chloroplast"/>
    <property type="evidence" value="ECO:0007669"/>
    <property type="project" value="UniProtKB-SubCell"/>
</dbReference>
<keyword evidence="5" id="KW-0934">Plastid</keyword>
<evidence type="ECO:0000256" key="10">
    <source>
        <dbReference type="ARBA" id="ARBA00022777"/>
    </source>
</evidence>
<dbReference type="Pfam" id="PF01753">
    <property type="entry name" value="zf-MYND"/>
    <property type="match status" value="1"/>
</dbReference>
<evidence type="ECO:0000256" key="17">
    <source>
        <dbReference type="ARBA" id="ARBA00048889"/>
    </source>
</evidence>
<evidence type="ECO:0000256" key="11">
    <source>
        <dbReference type="ARBA" id="ARBA00022833"/>
    </source>
</evidence>
<dbReference type="PANTHER" id="PTHR32523">
    <property type="entry name" value="PHYTOL KINASE 1, CHLOROPLASTIC"/>
    <property type="match status" value="1"/>
</dbReference>
<evidence type="ECO:0000256" key="8">
    <source>
        <dbReference type="ARBA" id="ARBA00022723"/>
    </source>
</evidence>
<dbReference type="PhylomeDB" id="A0A0G4FPA5"/>
<evidence type="ECO:0000256" key="9">
    <source>
        <dbReference type="ARBA" id="ARBA00022771"/>
    </source>
</evidence>
<evidence type="ECO:0000313" key="20">
    <source>
        <dbReference type="EMBL" id="CEM15663.1"/>
    </source>
</evidence>
<keyword evidence="10" id="KW-0418">Kinase</keyword>
<keyword evidence="13" id="KW-1133">Transmembrane helix</keyword>
<keyword evidence="14" id="KW-0472">Membrane</keyword>
<evidence type="ECO:0000256" key="14">
    <source>
        <dbReference type="ARBA" id="ARBA00023136"/>
    </source>
</evidence>
<dbReference type="EC" id="2.7.1.182" evidence="16"/>
<dbReference type="GO" id="GO:0008270">
    <property type="term" value="F:zinc ion binding"/>
    <property type="evidence" value="ECO:0007669"/>
    <property type="project" value="UniProtKB-KW"/>
</dbReference>
<evidence type="ECO:0000256" key="6">
    <source>
        <dbReference type="ARBA" id="ARBA00022679"/>
    </source>
</evidence>
<keyword evidence="9 18" id="KW-0863">Zinc-finger</keyword>
<dbReference type="VEuPathDB" id="CryptoDB:Cvel_17891"/>
<comment type="similarity">
    <text evidence="3">Belongs to the polyprenol kinase family.</text>
</comment>
<comment type="pathway">
    <text evidence="15">Cofactor biosynthesis; tocopherol biosynthesis.</text>
</comment>
<evidence type="ECO:0000256" key="12">
    <source>
        <dbReference type="ARBA" id="ARBA00022946"/>
    </source>
</evidence>
<evidence type="ECO:0000256" key="2">
    <source>
        <dbReference type="ARBA" id="ARBA00004229"/>
    </source>
</evidence>
<comment type="catalytic activity">
    <reaction evidence="17">
        <text>phytol + CTP = phytyl phosphate + CDP + H(+)</text>
        <dbReference type="Rhea" id="RHEA:38055"/>
        <dbReference type="ChEBI" id="CHEBI:15378"/>
        <dbReference type="ChEBI" id="CHEBI:17327"/>
        <dbReference type="ChEBI" id="CHEBI:37563"/>
        <dbReference type="ChEBI" id="CHEBI:58069"/>
        <dbReference type="ChEBI" id="CHEBI:75483"/>
        <dbReference type="EC" id="2.7.1.182"/>
    </reaction>
</comment>
<evidence type="ECO:0000256" key="7">
    <source>
        <dbReference type="ARBA" id="ARBA00022692"/>
    </source>
</evidence>
<dbReference type="Gene3D" id="6.10.140.2220">
    <property type="match status" value="1"/>
</dbReference>
<dbReference type="SUPFAM" id="SSF144232">
    <property type="entry name" value="HIT/MYND zinc finger-like"/>
    <property type="match status" value="1"/>
</dbReference>
<dbReference type="InterPro" id="IPR039606">
    <property type="entry name" value="Phytol/farnesol_kinase"/>
</dbReference>
<keyword evidence="8" id="KW-0479">Metal-binding</keyword>
<gene>
    <name evidence="20" type="ORF">Cvel_17891</name>
</gene>
<keyword evidence="12" id="KW-0809">Transit peptide</keyword>
<reference evidence="20" key="1">
    <citation type="submission" date="2014-11" db="EMBL/GenBank/DDBJ databases">
        <authorList>
            <person name="Otto D Thomas"/>
            <person name="Naeem Raeece"/>
        </authorList>
    </citation>
    <scope>NUCLEOTIDE SEQUENCE</scope>
</reference>
<organism evidence="20">
    <name type="scientific">Chromera velia CCMP2878</name>
    <dbReference type="NCBI Taxonomy" id="1169474"/>
    <lineage>
        <taxon>Eukaryota</taxon>
        <taxon>Sar</taxon>
        <taxon>Alveolata</taxon>
        <taxon>Colpodellida</taxon>
        <taxon>Chromeraceae</taxon>
        <taxon>Chromera</taxon>
    </lineage>
</organism>
<dbReference type="EMBL" id="CDMZ01000499">
    <property type="protein sequence ID" value="CEM15663.1"/>
    <property type="molecule type" value="Genomic_DNA"/>
</dbReference>
<dbReference type="PANTHER" id="PTHR32523:SF8">
    <property type="entry name" value="DOLICHOL KINASE"/>
    <property type="match status" value="1"/>
</dbReference>
<comment type="subcellular location">
    <subcellularLocation>
        <location evidence="1">Membrane</location>
        <topology evidence="1">Multi-pass membrane protein</topology>
    </subcellularLocation>
    <subcellularLocation>
        <location evidence="2">Plastid</location>
        <location evidence="2">Chloroplast</location>
    </subcellularLocation>
</comment>
<evidence type="ECO:0000256" key="13">
    <source>
        <dbReference type="ARBA" id="ARBA00022989"/>
    </source>
</evidence>
<proteinExistence type="inferred from homology"/>
<dbReference type="GO" id="GO:0010276">
    <property type="term" value="F:phytol kinase activity"/>
    <property type="evidence" value="ECO:0007669"/>
    <property type="project" value="UniProtKB-EC"/>
</dbReference>